<protein>
    <submittedName>
        <fullName evidence="3">DegT/DnrJ/EryC1/StrS family aminotransferase</fullName>
    </submittedName>
</protein>
<evidence type="ECO:0000313" key="4">
    <source>
        <dbReference type="Proteomes" id="UP000605013"/>
    </source>
</evidence>
<dbReference type="InterPro" id="IPR015424">
    <property type="entry name" value="PyrdxlP-dep_Trfase"/>
</dbReference>
<name>A0ABS1WHB7_9FLAO</name>
<organism evidence="3 4">
    <name type="scientific">Olleya sediminilitoris</name>
    <dbReference type="NCBI Taxonomy" id="2795739"/>
    <lineage>
        <taxon>Bacteria</taxon>
        <taxon>Pseudomonadati</taxon>
        <taxon>Bacteroidota</taxon>
        <taxon>Flavobacteriia</taxon>
        <taxon>Flavobacteriales</taxon>
        <taxon>Flavobacteriaceae</taxon>
    </lineage>
</organism>
<dbReference type="EMBL" id="JAEMEF010000001">
    <property type="protein sequence ID" value="MBL7558507.1"/>
    <property type="molecule type" value="Genomic_DNA"/>
</dbReference>
<dbReference type="Gene3D" id="3.90.1150.10">
    <property type="entry name" value="Aspartate Aminotransferase, domain 1"/>
    <property type="match status" value="1"/>
</dbReference>
<evidence type="ECO:0000256" key="1">
    <source>
        <dbReference type="ARBA" id="ARBA00037999"/>
    </source>
</evidence>
<evidence type="ECO:0000313" key="3">
    <source>
        <dbReference type="EMBL" id="MBL7558507.1"/>
    </source>
</evidence>
<comment type="caution">
    <text evidence="3">The sequence shown here is derived from an EMBL/GenBank/DDBJ whole genome shotgun (WGS) entry which is preliminary data.</text>
</comment>
<accession>A0ABS1WHB7</accession>
<dbReference type="GO" id="GO:0008483">
    <property type="term" value="F:transaminase activity"/>
    <property type="evidence" value="ECO:0007669"/>
    <property type="project" value="UniProtKB-KW"/>
</dbReference>
<dbReference type="PANTHER" id="PTHR30244">
    <property type="entry name" value="TRANSAMINASE"/>
    <property type="match status" value="1"/>
</dbReference>
<dbReference type="CDD" id="cd00616">
    <property type="entry name" value="AHBA_syn"/>
    <property type="match status" value="1"/>
</dbReference>
<dbReference type="Gene3D" id="3.40.640.10">
    <property type="entry name" value="Type I PLP-dependent aspartate aminotransferase-like (Major domain)"/>
    <property type="match status" value="1"/>
</dbReference>
<evidence type="ECO:0000256" key="2">
    <source>
        <dbReference type="RuleBase" id="RU004508"/>
    </source>
</evidence>
<dbReference type="Proteomes" id="UP000605013">
    <property type="component" value="Unassembled WGS sequence"/>
</dbReference>
<keyword evidence="3" id="KW-0808">Transferase</keyword>
<dbReference type="InterPro" id="IPR015422">
    <property type="entry name" value="PyrdxlP-dep_Trfase_small"/>
</dbReference>
<reference evidence="3 4" key="1">
    <citation type="submission" date="2020-12" db="EMBL/GenBank/DDBJ databases">
        <title>Olleya sediminilitoris sp. nov., isolated from a tidal flat.</title>
        <authorList>
            <person name="Park S."/>
            <person name="Yoon J.-H."/>
        </authorList>
    </citation>
    <scope>NUCLEOTIDE SEQUENCE [LARGE SCALE GENOMIC DNA]</scope>
    <source>
        <strain evidence="3 4">YSTF-M6</strain>
    </source>
</reference>
<proteinExistence type="inferred from homology"/>
<keyword evidence="2" id="KW-0663">Pyridoxal phosphate</keyword>
<dbReference type="Pfam" id="PF01041">
    <property type="entry name" value="DegT_DnrJ_EryC1"/>
    <property type="match status" value="1"/>
</dbReference>
<dbReference type="InterPro" id="IPR000653">
    <property type="entry name" value="DegT/StrS_aminotransferase"/>
</dbReference>
<dbReference type="SUPFAM" id="SSF53383">
    <property type="entry name" value="PLP-dependent transferases"/>
    <property type="match status" value="1"/>
</dbReference>
<sequence>MMRYTLSDNTWDNKEFEALNEVIASGFFSMGEKVKAFELDFAKKFNSKYAVMSNSGSSANLLAIAALVYSKKLNAGDEVLVPAVSWSTTYFPLSQHNLKLKFIDIDAKTLNIDVTQVEAAITPNTKAIFAVNLLGNPNDFDTLNNICKKHNLILLEDNCESMGAFYKGKAAGTIGEMGTYSTFYSHHLCTMEGGMTVTDNEELYHYMLSIRAHGWTRNLPKDSKIYKKKEDAFYESFNFIMPGYNLRPIEMEGALGIEQLKKLDGIIDQRRENAKYFKSQINGLEGYRFQQETEDSSWFGFAIILEGKNKGKRSQLVKLLDQNNIDARPVVAGNFVRNKAVEYLDYSVHNSLENADYIHDEAFFVGNHSKDNKEHVDRLISCLKSFSNA</sequence>
<keyword evidence="3" id="KW-0032">Aminotransferase</keyword>
<dbReference type="InterPro" id="IPR015421">
    <property type="entry name" value="PyrdxlP-dep_Trfase_major"/>
</dbReference>
<dbReference type="PANTHER" id="PTHR30244:SF34">
    <property type="entry name" value="DTDP-4-AMINO-4,6-DIDEOXYGALACTOSE TRANSAMINASE"/>
    <property type="match status" value="1"/>
</dbReference>
<keyword evidence="4" id="KW-1185">Reference proteome</keyword>
<gene>
    <name evidence="3" type="ORF">JAO71_01730</name>
</gene>
<dbReference type="PIRSF" id="PIRSF000390">
    <property type="entry name" value="PLP_StrS"/>
    <property type="match status" value="1"/>
</dbReference>
<comment type="similarity">
    <text evidence="1 2">Belongs to the DegT/DnrJ/EryC1 family.</text>
</comment>